<dbReference type="PANTHER" id="PTHR30502:SF0">
    <property type="entry name" value="PHOSPHOENOLPYRUVATE CARBOXYLASE FAMILY PROTEIN"/>
    <property type="match status" value="1"/>
</dbReference>
<feature type="domain" description="HpcH/HpaI aldolase/citrate lyase" evidence="4">
    <location>
        <begin position="17"/>
        <end position="242"/>
    </location>
</feature>
<dbReference type="PANTHER" id="PTHR30502">
    <property type="entry name" value="2-KETO-3-DEOXY-L-RHAMNONATE ALDOLASE"/>
    <property type="match status" value="1"/>
</dbReference>
<keyword evidence="6" id="KW-1185">Reference proteome</keyword>
<dbReference type="RefSeq" id="WP_208884105.1">
    <property type="nucleotide sequence ID" value="NZ_CP031320.1"/>
</dbReference>
<sequence length="267" mass="27631">MTPAEFTAALRARQRLIGYWSLLDSPVAAERLAGVGYDYLAFDAQHGLFGYQGMLGNLLATDTKGSTAVGVVRVEANDLTYIGRALDAGATAVIVPLVDTARDAADAVAAVRYPPHGRRSYGPMRAQLRIGPDPADTHEQTAVLAMIETADGLANVEEICAAPGLDGIYVGPSDLRLAIGGGTSTDPAVAEAFEAALTRIRTAAADAGIAAGIHTPDGASAARRLAEGFTFASVACDVVHLQQAAAGHLRAAREQAAREQPAREADA</sequence>
<dbReference type="InterPro" id="IPR015813">
    <property type="entry name" value="Pyrv/PenolPyrv_kinase-like_dom"/>
</dbReference>
<dbReference type="AlphaFoldDB" id="A0A345XZ15"/>
<protein>
    <submittedName>
        <fullName evidence="5">4-hydroxy-2-oxovalerate aldolase</fullName>
    </submittedName>
</protein>
<comment type="similarity">
    <text evidence="1">Belongs to the HpcH/HpaI aldolase family.</text>
</comment>
<gene>
    <name evidence="5" type="ORF">DVA86_34465</name>
</gene>
<dbReference type="KEGG" id="sarm:DVA86_34465"/>
<reference evidence="5 6" key="1">
    <citation type="submission" date="2018-07" db="EMBL/GenBank/DDBJ databases">
        <title>Draft genome of the type strain Streptomyces armeniacus ATCC 15676.</title>
        <authorList>
            <person name="Labana P."/>
            <person name="Gosse J.T."/>
            <person name="Boddy C.N."/>
        </authorList>
    </citation>
    <scope>NUCLEOTIDE SEQUENCE [LARGE SCALE GENOMIC DNA]</scope>
    <source>
        <strain evidence="5 6">ATCC 15676</strain>
    </source>
</reference>
<evidence type="ECO:0000313" key="6">
    <source>
        <dbReference type="Proteomes" id="UP000254425"/>
    </source>
</evidence>
<dbReference type="EMBL" id="CP031320">
    <property type="protein sequence ID" value="AXK36881.1"/>
    <property type="molecule type" value="Genomic_DNA"/>
</dbReference>
<proteinExistence type="inferred from homology"/>
<dbReference type="Pfam" id="PF03328">
    <property type="entry name" value="HpcH_HpaI"/>
    <property type="match status" value="1"/>
</dbReference>
<evidence type="ECO:0000256" key="1">
    <source>
        <dbReference type="ARBA" id="ARBA00005568"/>
    </source>
</evidence>
<accession>A0A345XZ15</accession>
<dbReference type="Proteomes" id="UP000254425">
    <property type="component" value="Chromosome"/>
</dbReference>
<name>A0A345XZ15_9ACTN</name>
<keyword evidence="2" id="KW-0479">Metal-binding</keyword>
<organism evidence="5 6">
    <name type="scientific">Streptomyces armeniacus</name>
    <dbReference type="NCBI Taxonomy" id="83291"/>
    <lineage>
        <taxon>Bacteria</taxon>
        <taxon>Bacillati</taxon>
        <taxon>Actinomycetota</taxon>
        <taxon>Actinomycetes</taxon>
        <taxon>Kitasatosporales</taxon>
        <taxon>Streptomycetaceae</taxon>
        <taxon>Streptomyces</taxon>
    </lineage>
</organism>
<keyword evidence="3" id="KW-0456">Lyase</keyword>
<evidence type="ECO:0000259" key="4">
    <source>
        <dbReference type="Pfam" id="PF03328"/>
    </source>
</evidence>
<evidence type="ECO:0000256" key="3">
    <source>
        <dbReference type="ARBA" id="ARBA00023239"/>
    </source>
</evidence>
<dbReference type="GO" id="GO:0046872">
    <property type="term" value="F:metal ion binding"/>
    <property type="evidence" value="ECO:0007669"/>
    <property type="project" value="UniProtKB-KW"/>
</dbReference>
<dbReference type="GO" id="GO:0005737">
    <property type="term" value="C:cytoplasm"/>
    <property type="evidence" value="ECO:0007669"/>
    <property type="project" value="TreeGrafter"/>
</dbReference>
<dbReference type="InterPro" id="IPR050251">
    <property type="entry name" value="HpcH-HpaI_aldolase"/>
</dbReference>
<dbReference type="Gene3D" id="3.20.20.60">
    <property type="entry name" value="Phosphoenolpyruvate-binding domains"/>
    <property type="match status" value="1"/>
</dbReference>
<dbReference type="InterPro" id="IPR005000">
    <property type="entry name" value="Aldolase/citrate-lyase_domain"/>
</dbReference>
<dbReference type="InterPro" id="IPR040442">
    <property type="entry name" value="Pyrv_kinase-like_dom_sf"/>
</dbReference>
<dbReference type="SUPFAM" id="SSF51621">
    <property type="entry name" value="Phosphoenolpyruvate/pyruvate domain"/>
    <property type="match status" value="1"/>
</dbReference>
<evidence type="ECO:0000313" key="5">
    <source>
        <dbReference type="EMBL" id="AXK36881.1"/>
    </source>
</evidence>
<evidence type="ECO:0000256" key="2">
    <source>
        <dbReference type="ARBA" id="ARBA00022723"/>
    </source>
</evidence>
<dbReference type="GO" id="GO:0016832">
    <property type="term" value="F:aldehyde-lyase activity"/>
    <property type="evidence" value="ECO:0007669"/>
    <property type="project" value="TreeGrafter"/>
</dbReference>